<evidence type="ECO:0000256" key="3">
    <source>
        <dbReference type="ARBA" id="ARBA00022786"/>
    </source>
</evidence>
<dbReference type="GO" id="GO:0005942">
    <property type="term" value="C:phosphatidylinositol 3-kinase complex"/>
    <property type="evidence" value="ECO:0007669"/>
    <property type="project" value="TreeGrafter"/>
</dbReference>
<keyword evidence="3" id="KW-0833">Ubl conjugation pathway</keyword>
<dbReference type="InterPro" id="IPR000980">
    <property type="entry name" value="SH2"/>
</dbReference>
<dbReference type="OrthoDB" id="5979828at2759"/>
<dbReference type="InterPro" id="IPR036860">
    <property type="entry name" value="SH2_dom_sf"/>
</dbReference>
<dbReference type="SUPFAM" id="SSF158235">
    <property type="entry name" value="SOCS box-like"/>
    <property type="match status" value="1"/>
</dbReference>
<feature type="domain" description="SOCS box" evidence="8">
    <location>
        <begin position="799"/>
        <end position="849"/>
    </location>
</feature>
<dbReference type="AlphaFoldDB" id="A0A0R3W4N7"/>
<feature type="domain" description="SH2" evidence="7">
    <location>
        <begin position="687"/>
        <end position="804"/>
    </location>
</feature>
<feature type="region of interest" description="Disordered" evidence="6">
    <location>
        <begin position="182"/>
        <end position="232"/>
    </location>
</feature>
<dbReference type="GO" id="GO:0046935">
    <property type="term" value="F:1-phosphatidylinositol-3-kinase regulator activity"/>
    <property type="evidence" value="ECO:0007669"/>
    <property type="project" value="TreeGrafter"/>
</dbReference>
<dbReference type="GO" id="GO:0009968">
    <property type="term" value="P:negative regulation of signal transduction"/>
    <property type="evidence" value="ECO:0007669"/>
    <property type="project" value="UniProtKB-KW"/>
</dbReference>
<keyword evidence="2" id="KW-0734">Signal transduction inhibitor</keyword>
<keyword evidence="4 5" id="KW-0727">SH2 domain</keyword>
<dbReference type="Gene3D" id="3.30.505.10">
    <property type="entry name" value="SH2 domain"/>
    <property type="match status" value="1"/>
</dbReference>
<evidence type="ECO:0000256" key="5">
    <source>
        <dbReference type="PROSITE-ProRule" id="PRU00191"/>
    </source>
</evidence>
<dbReference type="PANTHER" id="PTHR10155:SF5">
    <property type="entry name" value="SUPPRESSOR OF CYTOKINE SIGNALING 7"/>
    <property type="match status" value="1"/>
</dbReference>
<proteinExistence type="predicted"/>
<evidence type="ECO:0000313" key="11">
    <source>
        <dbReference type="WBParaSite" id="TASK_0000501501-mRNA-1"/>
    </source>
</evidence>
<dbReference type="WBParaSite" id="TASK_0000501501-mRNA-1">
    <property type="protein sequence ID" value="TASK_0000501501-mRNA-1"/>
    <property type="gene ID" value="TASK_0000501501"/>
</dbReference>
<feature type="compositionally biased region" description="Low complexity" evidence="6">
    <location>
        <begin position="648"/>
        <end position="663"/>
    </location>
</feature>
<feature type="region of interest" description="Disordered" evidence="6">
    <location>
        <begin position="90"/>
        <end position="119"/>
    </location>
</feature>
<reference evidence="11" key="1">
    <citation type="submission" date="2017-02" db="UniProtKB">
        <authorList>
            <consortium name="WormBaseParasite"/>
        </authorList>
    </citation>
    <scope>IDENTIFICATION</scope>
</reference>
<feature type="compositionally biased region" description="Polar residues" evidence="6">
    <location>
        <begin position="183"/>
        <end position="193"/>
    </location>
</feature>
<feature type="compositionally biased region" description="Polar residues" evidence="6">
    <location>
        <begin position="387"/>
        <end position="398"/>
    </location>
</feature>
<dbReference type="Pfam" id="PF07525">
    <property type="entry name" value="SOCS_box"/>
    <property type="match status" value="1"/>
</dbReference>
<dbReference type="SMART" id="SM00969">
    <property type="entry name" value="SOCS_box"/>
    <property type="match status" value="1"/>
</dbReference>
<protein>
    <submittedName>
        <fullName evidence="11">SH2 domain-containing protein</fullName>
    </submittedName>
</protein>
<accession>A0A0R3W4N7</accession>
<sequence>MRRSTPGVFSGIEPHTPRVCGPKSNSSFRPNSDDSRRCVPPPVPCRNQPPPLPPKHHLRKNTGVEFNKHREPLEPLDSYGKYVYESISDSNVSSRSNRHPTLPRSYATRNFPQSSTASPLGFRSVSPHAIGFNCSGRNVSGHASYDARAFKFPFSTPFAFDPNSELLNGPCTCSLGAGGGTKQPFNSNNQSPVWSKMPSVVTRPSDAVQSNATASGARDPSHQEKKSTHVDNRPWTISRFSRTMSRFFRWKMSHRKSKSNSMRSRSVYFTEFQDKFNVNIAPVPSHLSAVRPPAVTLPSSPPVPLPPAVPTLTGETATSTSSALHCHDTARHQQPVQTVAVVSTSTEMSTCGSPPGISCVHHVHHIHHVHHVHHHLHHLPPPPLSASLPSPGSQAVTSSPPPVTDDAAALIMMLENAATLGETPPPPSLPLSGFKDSKSAEQQVVGNAGNSHTYSAYGVRGGTTPACCPISSTPPPPPPPPPPPLPPQTSSASTLHRQNTTVCSDPRCIPTHCRRHVQGSPGDHQHCTPASIELADLAEAGAEAVFVSGGNGGRTTTMTTTSSSSCTDPLPPSPPNATSVVPSCPNSPAPPTPAAMAGSGAAPAPTHLMHHMHHHHMHHMLHHLRPPSTSSSATANAAAITSVHPTPAATTAVAPTSSGSAVSNSTTASDHRSSFQESMKALRKMGWYWGPLSFTEAEKLLANRPDGTFLVRDSAHDTFFLSLSFRVRGTTYHTRIEHNQGPISKLLPVGRFSFWFEPESHSASTVVEFIEKAVAHSIGGKYHYFLQTSTPGQQPVEVSLLYPLSRFQVVQSLKHLARFTILSNVRRDHVARLPLPPGQIGYLLEKQVYWESLEDFEETIRDRPPLQFTPVSASSSSSTAKP</sequence>
<feature type="region of interest" description="Disordered" evidence="6">
    <location>
        <begin position="419"/>
        <end position="443"/>
    </location>
</feature>
<feature type="region of interest" description="Disordered" evidence="6">
    <location>
        <begin position="548"/>
        <end position="606"/>
    </location>
</feature>
<dbReference type="InterPro" id="IPR036036">
    <property type="entry name" value="SOCS_box-like_dom_sf"/>
</dbReference>
<evidence type="ECO:0000313" key="9">
    <source>
        <dbReference type="EMBL" id="VDK34373.1"/>
    </source>
</evidence>
<dbReference type="InterPro" id="IPR001496">
    <property type="entry name" value="SOCS_box"/>
</dbReference>
<evidence type="ECO:0000259" key="7">
    <source>
        <dbReference type="PROSITE" id="PS50001"/>
    </source>
</evidence>
<feature type="compositionally biased region" description="Low complexity" evidence="6">
    <location>
        <begin position="594"/>
        <end position="606"/>
    </location>
</feature>
<evidence type="ECO:0000259" key="8">
    <source>
        <dbReference type="PROSITE" id="PS50225"/>
    </source>
</evidence>
<feature type="compositionally biased region" description="Low complexity" evidence="6">
    <location>
        <begin position="555"/>
        <end position="568"/>
    </location>
</feature>
<reference evidence="9 10" key="2">
    <citation type="submission" date="2018-11" db="EMBL/GenBank/DDBJ databases">
        <authorList>
            <consortium name="Pathogen Informatics"/>
        </authorList>
    </citation>
    <scope>NUCLEOTIDE SEQUENCE [LARGE SCALE GENOMIC DNA]</scope>
</reference>
<feature type="compositionally biased region" description="Pro residues" evidence="6">
    <location>
        <begin position="39"/>
        <end position="53"/>
    </location>
</feature>
<dbReference type="GO" id="GO:0035556">
    <property type="term" value="P:intracellular signal transduction"/>
    <property type="evidence" value="ECO:0007669"/>
    <property type="project" value="InterPro"/>
</dbReference>
<dbReference type="PROSITE" id="PS50001">
    <property type="entry name" value="SH2"/>
    <property type="match status" value="1"/>
</dbReference>
<evidence type="ECO:0000256" key="6">
    <source>
        <dbReference type="SAM" id="MobiDB-lite"/>
    </source>
</evidence>
<dbReference type="GO" id="GO:0046854">
    <property type="term" value="P:phosphatidylinositol phosphate biosynthetic process"/>
    <property type="evidence" value="ECO:0007669"/>
    <property type="project" value="TreeGrafter"/>
</dbReference>
<dbReference type="PROSITE" id="PS50225">
    <property type="entry name" value="SOCS"/>
    <property type="match status" value="1"/>
</dbReference>
<feature type="region of interest" description="Disordered" evidence="6">
    <location>
        <begin position="1"/>
        <end position="71"/>
    </location>
</feature>
<evidence type="ECO:0000256" key="4">
    <source>
        <dbReference type="ARBA" id="ARBA00022999"/>
    </source>
</evidence>
<dbReference type="Pfam" id="PF00017">
    <property type="entry name" value="SH2"/>
    <property type="match status" value="1"/>
</dbReference>
<gene>
    <name evidence="9" type="ORF">TASK_LOCUS5016</name>
</gene>
<dbReference type="SMART" id="SM00252">
    <property type="entry name" value="SH2"/>
    <property type="match status" value="1"/>
</dbReference>
<keyword evidence="10" id="KW-1185">Reference proteome</keyword>
<feature type="compositionally biased region" description="Basic and acidic residues" evidence="6">
    <location>
        <begin position="219"/>
        <end position="232"/>
    </location>
</feature>
<dbReference type="STRING" id="60517.A0A0R3W4N7"/>
<feature type="region of interest" description="Disordered" evidence="6">
    <location>
        <begin position="465"/>
        <end position="495"/>
    </location>
</feature>
<dbReference type="SUPFAM" id="SSF55550">
    <property type="entry name" value="SH2 domain"/>
    <property type="match status" value="1"/>
</dbReference>
<dbReference type="Proteomes" id="UP000282613">
    <property type="component" value="Unassembled WGS sequence"/>
</dbReference>
<evidence type="ECO:0000256" key="2">
    <source>
        <dbReference type="ARBA" id="ARBA00022700"/>
    </source>
</evidence>
<dbReference type="SUPFAM" id="SSF101447">
    <property type="entry name" value="Formin homology 2 domain (FH2 domain)"/>
    <property type="match status" value="1"/>
</dbReference>
<feature type="compositionally biased region" description="Polar residues" evidence="6">
    <location>
        <begin position="107"/>
        <end position="118"/>
    </location>
</feature>
<feature type="region of interest" description="Disordered" evidence="6">
    <location>
        <begin position="373"/>
        <end position="402"/>
    </location>
</feature>
<organism evidence="11">
    <name type="scientific">Taenia asiatica</name>
    <name type="common">Asian tapeworm</name>
    <dbReference type="NCBI Taxonomy" id="60517"/>
    <lineage>
        <taxon>Eukaryota</taxon>
        <taxon>Metazoa</taxon>
        <taxon>Spiralia</taxon>
        <taxon>Lophotrochozoa</taxon>
        <taxon>Platyhelminthes</taxon>
        <taxon>Cestoda</taxon>
        <taxon>Eucestoda</taxon>
        <taxon>Cyclophyllidea</taxon>
        <taxon>Taeniidae</taxon>
        <taxon>Taenia</taxon>
    </lineage>
</organism>
<name>A0A0R3W4N7_TAEAS</name>
<keyword evidence="1" id="KW-0341">Growth regulation</keyword>
<feature type="compositionally biased region" description="Pro residues" evidence="6">
    <location>
        <begin position="472"/>
        <end position="487"/>
    </location>
</feature>
<evidence type="ECO:0000256" key="1">
    <source>
        <dbReference type="ARBA" id="ARBA00022604"/>
    </source>
</evidence>
<dbReference type="EMBL" id="UYRS01018386">
    <property type="protein sequence ID" value="VDK34373.1"/>
    <property type="molecule type" value="Genomic_DNA"/>
</dbReference>
<feature type="region of interest" description="Disordered" evidence="6">
    <location>
        <begin position="648"/>
        <end position="672"/>
    </location>
</feature>
<dbReference type="SMART" id="SM00253">
    <property type="entry name" value="SOCS"/>
    <property type="match status" value="1"/>
</dbReference>
<dbReference type="PANTHER" id="PTHR10155">
    <property type="entry name" value="PHOSPHATIDYLINOSITOL 3-KINASE REGULATORY SUBUNIT"/>
    <property type="match status" value="1"/>
</dbReference>
<evidence type="ECO:0000313" key="10">
    <source>
        <dbReference type="Proteomes" id="UP000282613"/>
    </source>
</evidence>